<name>A0A1V5ZQP1_9BACT</name>
<dbReference type="EMBL" id="MWDB01000001">
    <property type="protein sequence ID" value="OQB42660.1"/>
    <property type="molecule type" value="Genomic_DNA"/>
</dbReference>
<dbReference type="Proteomes" id="UP000485621">
    <property type="component" value="Unassembled WGS sequence"/>
</dbReference>
<comment type="caution">
    <text evidence="1">The sequence shown here is derived from an EMBL/GenBank/DDBJ whole genome shotgun (WGS) entry which is preliminary data.</text>
</comment>
<proteinExistence type="predicted"/>
<gene>
    <name evidence="1" type="ORF">BWY04_00097</name>
</gene>
<dbReference type="AlphaFoldDB" id="A0A1V5ZQP1"/>
<sequence>MTETKKNPVSISTDELIEKHRQMIQFVKNTISGIETDLKRIKIILNKLSKFDPKDQNSLNDKELEETIGATDLKSYKEDNVQVVE</sequence>
<protein>
    <submittedName>
        <fullName evidence="1">Uncharacterized protein</fullName>
    </submittedName>
</protein>
<accession>A0A1V5ZQP1</accession>
<reference evidence="1" key="1">
    <citation type="submission" date="2017-02" db="EMBL/GenBank/DDBJ databases">
        <title>Delving into the versatile metabolic prowess of the omnipresent phylum Bacteroidetes.</title>
        <authorList>
            <person name="Nobu M.K."/>
            <person name="Mei R."/>
            <person name="Narihiro T."/>
            <person name="Kuroda K."/>
            <person name="Liu W.-T."/>
        </authorList>
    </citation>
    <scope>NUCLEOTIDE SEQUENCE</scope>
    <source>
        <strain evidence="1">ADurb.Bin160</strain>
    </source>
</reference>
<organism evidence="1">
    <name type="scientific">candidate division CPR1 bacterium ADurb.Bin160</name>
    <dbReference type="NCBI Taxonomy" id="1852826"/>
    <lineage>
        <taxon>Bacteria</taxon>
        <taxon>candidate division CPR1</taxon>
    </lineage>
</organism>
<evidence type="ECO:0000313" key="1">
    <source>
        <dbReference type="EMBL" id="OQB42660.1"/>
    </source>
</evidence>